<evidence type="ECO:0000313" key="3">
    <source>
        <dbReference type="Proteomes" id="UP000662747"/>
    </source>
</evidence>
<reference evidence="2 3" key="1">
    <citation type="submission" date="2021-02" db="EMBL/GenBank/DDBJ databases">
        <title>De Novo genome assembly of isolated myxobacteria.</title>
        <authorList>
            <person name="Stevens D.C."/>
        </authorList>
    </citation>
    <scope>NUCLEOTIDE SEQUENCE [LARGE SCALE GENOMIC DNA]</scope>
    <source>
        <strain evidence="3">SCPEA02</strain>
    </source>
</reference>
<proteinExistence type="predicted"/>
<dbReference type="Proteomes" id="UP000662747">
    <property type="component" value="Chromosome"/>
</dbReference>
<evidence type="ECO:0000313" key="2">
    <source>
        <dbReference type="EMBL" id="QSQ27147.1"/>
    </source>
</evidence>
<gene>
    <name evidence="2" type="ORF">JY651_20520</name>
</gene>
<organism evidence="2 3">
    <name type="scientific">Pyxidicoccus parkwayensis</name>
    <dbReference type="NCBI Taxonomy" id="2813578"/>
    <lineage>
        <taxon>Bacteria</taxon>
        <taxon>Pseudomonadati</taxon>
        <taxon>Myxococcota</taxon>
        <taxon>Myxococcia</taxon>
        <taxon>Myxococcales</taxon>
        <taxon>Cystobacterineae</taxon>
        <taxon>Myxococcaceae</taxon>
        <taxon>Pyxidicoccus</taxon>
    </lineage>
</organism>
<evidence type="ECO:0000256" key="1">
    <source>
        <dbReference type="SAM" id="MobiDB-lite"/>
    </source>
</evidence>
<feature type="region of interest" description="Disordered" evidence="1">
    <location>
        <begin position="54"/>
        <end position="82"/>
    </location>
</feature>
<name>A0ABX7P9Q6_9BACT</name>
<protein>
    <submittedName>
        <fullName evidence="2">Uncharacterized protein</fullName>
    </submittedName>
</protein>
<dbReference type="RefSeq" id="WP_206728674.1">
    <property type="nucleotide sequence ID" value="NZ_CP071090.1"/>
</dbReference>
<accession>A0ABX7P9Q6</accession>
<keyword evidence="3" id="KW-1185">Reference proteome</keyword>
<sequence length="82" mass="9341">MGGRPAFRPPPRALAPLTEEQLKRQQALLQAMEDNEAAAYRDVEALLDDTQKEKARALVSEQREERQRARETFQKKEAPPAP</sequence>
<dbReference type="EMBL" id="CP071090">
    <property type="protein sequence ID" value="QSQ27147.1"/>
    <property type="molecule type" value="Genomic_DNA"/>
</dbReference>